<sequence length="569" mass="66605">MDQALSVKVTQVVELIKTVIEKEFEGYNKNYYENTFENYKDATVDSLTLDEAQFKFEEPKDLEEEDIKKFNDSVYSKLKETILSTSFQKVLLSFIEVDVESGDSQLTKKIALVLDYLLWLAIEVDKTAKTTFYYCLEVVSNQLFSISTSQVESLWSFVEARLPTIQGKLFENSFGERIAILSLGNSLTDKYNTSITGMKTDTTMKDTLNDRFQSRVRIFMTELLAIDDNTGLNKYFHIHSAIPPHIRTKDVFISDVLDIQKMFNDPLFYLKKSNVMEFNKMTEKIYRVYGQLVEEESRFRAKSPLPEQFRFLEPKSEPEQEYLRQKYLQREYVPESYLESSFEKGSKLDETQNADYKFFYHQMELSKIRVQYLLMIYILSVFYVELTPGNKSEFMKNIGAPVTTKHITEESPAASTVKKYIQIKTELPSLLKGIDASLPFLFLHLGLDERIWWRWLLHGKDDQNQGFFVNKLLQPEVLDAQEDAFKKLYPYKNKRSFNTFVTPQVSKKMRTEIGLANLEQTAKFDIEKATEELNGIKEELEKGDNDDLKDRKSAYSWKLLRWKRKLATK</sequence>
<dbReference type="EMBL" id="HE681720">
    <property type="protein sequence ID" value="CCG22597.1"/>
    <property type="molecule type" value="Genomic_DNA"/>
</dbReference>
<protein>
    <submittedName>
        <fullName evidence="2">Uncharacterized protein</fullName>
    </submittedName>
</protein>
<dbReference type="GeneID" id="14539153"/>
<evidence type="ECO:0000256" key="1">
    <source>
        <dbReference type="SAM" id="Coils"/>
    </source>
</evidence>
<dbReference type="KEGG" id="cot:CORT_0B08930"/>
<dbReference type="OrthoDB" id="4082726at2759"/>
<evidence type="ECO:0000313" key="3">
    <source>
        <dbReference type="Proteomes" id="UP000005018"/>
    </source>
</evidence>
<dbReference type="HOGENOM" id="CLU_012462_0_0_1"/>
<dbReference type="eggNOG" id="ENOG502RS0Y">
    <property type="taxonomic scope" value="Eukaryota"/>
</dbReference>
<organism evidence="2 3">
    <name type="scientific">Candida orthopsilosis (strain 90-125)</name>
    <name type="common">Yeast</name>
    <dbReference type="NCBI Taxonomy" id="1136231"/>
    <lineage>
        <taxon>Eukaryota</taxon>
        <taxon>Fungi</taxon>
        <taxon>Dikarya</taxon>
        <taxon>Ascomycota</taxon>
        <taxon>Saccharomycotina</taxon>
        <taxon>Pichiomycetes</taxon>
        <taxon>Debaryomycetaceae</taxon>
        <taxon>Candida/Lodderomyces clade</taxon>
        <taxon>Candida</taxon>
    </lineage>
</organism>
<proteinExistence type="predicted"/>
<gene>
    <name evidence="2" type="ORF">CORT_0B08930</name>
</gene>
<keyword evidence="1" id="KW-0175">Coiled coil</keyword>
<dbReference type="RefSeq" id="XP_003868032.1">
    <property type="nucleotide sequence ID" value="XM_003867984.1"/>
</dbReference>
<dbReference type="Pfam" id="PF11957">
    <property type="entry name" value="efThoc1"/>
    <property type="match status" value="1"/>
</dbReference>
<accession>H8X085</accession>
<reference evidence="2 3" key="1">
    <citation type="journal article" date="2012" name="PLoS ONE">
        <title>Sequence and analysis of the genome of the pathogenic yeast Candida orthopsilosis.</title>
        <authorList>
            <person name="Riccombeni A."/>
            <person name="Vidanes G."/>
            <person name="Proux-Wera E."/>
            <person name="Wolfe K.H."/>
            <person name="Butler G."/>
        </authorList>
    </citation>
    <scope>NUCLEOTIDE SEQUENCE [LARGE SCALE GENOMIC DNA]</scope>
    <source>
        <strain evidence="2 3">Co 90-125</strain>
    </source>
</reference>
<keyword evidence="3" id="KW-1185">Reference proteome</keyword>
<dbReference type="Proteomes" id="UP000005018">
    <property type="component" value="Chromosome 2"/>
</dbReference>
<name>H8X085_CANO9</name>
<dbReference type="InterPro" id="IPR021861">
    <property type="entry name" value="THO_THOC1"/>
</dbReference>
<dbReference type="AlphaFoldDB" id="H8X085"/>
<evidence type="ECO:0000313" key="2">
    <source>
        <dbReference type="EMBL" id="CCG22597.1"/>
    </source>
</evidence>
<feature type="coiled-coil region" evidence="1">
    <location>
        <begin position="519"/>
        <end position="546"/>
    </location>
</feature>